<evidence type="ECO:0000313" key="2">
    <source>
        <dbReference type="Proteomes" id="UP000528734"/>
    </source>
</evidence>
<dbReference type="Proteomes" id="UP000528734">
    <property type="component" value="Unassembled WGS sequence"/>
</dbReference>
<dbReference type="RefSeq" id="WP_171708900.1">
    <property type="nucleotide sequence ID" value="NZ_JAAVLW010000002.1"/>
</dbReference>
<dbReference type="AlphaFoldDB" id="A0A7Y4M136"/>
<proteinExistence type="predicted"/>
<keyword evidence="2" id="KW-1185">Reference proteome</keyword>
<reference evidence="1 2" key="1">
    <citation type="submission" date="2020-03" db="EMBL/GenBank/DDBJ databases">
        <title>Bradyrhizobium diversity isolated from nodules of Muelleranthus trifoliolatus.</title>
        <authorList>
            <person name="Klepa M."/>
            <person name="Helene L."/>
            <person name="Hungria M."/>
        </authorList>
    </citation>
    <scope>NUCLEOTIDE SEQUENCE [LARGE SCALE GENOMIC DNA]</scope>
    <source>
        <strain evidence="1 2">WSM 1744</strain>
    </source>
</reference>
<protein>
    <submittedName>
        <fullName evidence="1">Uncharacterized protein</fullName>
    </submittedName>
</protein>
<sequence>MSNLKRHDETIAPALLYMERHGEDLTMLDVVKVALYYTGKISEAIRFGQRALDLHDAEAAAMHRWSF</sequence>
<comment type="caution">
    <text evidence="1">The sequence shown here is derived from an EMBL/GenBank/DDBJ whole genome shotgun (WGS) entry which is preliminary data.</text>
</comment>
<organism evidence="1 2">
    <name type="scientific">Bradyrhizobium archetypum</name>
    <dbReference type="NCBI Taxonomy" id="2721160"/>
    <lineage>
        <taxon>Bacteria</taxon>
        <taxon>Pseudomonadati</taxon>
        <taxon>Pseudomonadota</taxon>
        <taxon>Alphaproteobacteria</taxon>
        <taxon>Hyphomicrobiales</taxon>
        <taxon>Nitrobacteraceae</taxon>
        <taxon>Bradyrhizobium</taxon>
    </lineage>
</organism>
<gene>
    <name evidence="1" type="ORF">HCN50_07115</name>
</gene>
<evidence type="ECO:0000313" key="1">
    <source>
        <dbReference type="EMBL" id="NOJ46021.1"/>
    </source>
</evidence>
<name>A0A7Y4M136_9BRAD</name>
<dbReference type="EMBL" id="JAAVLW010000002">
    <property type="protein sequence ID" value="NOJ46021.1"/>
    <property type="molecule type" value="Genomic_DNA"/>
</dbReference>
<accession>A0A7Y4M136</accession>